<dbReference type="OrthoDB" id="1453786at2"/>
<dbReference type="RefSeq" id="WP_129005550.1">
    <property type="nucleotide sequence ID" value="NZ_SDHZ01000004.1"/>
</dbReference>
<evidence type="ECO:0000313" key="4">
    <source>
        <dbReference type="EMBL" id="RXK81296.1"/>
    </source>
</evidence>
<feature type="transmembrane region" description="Helical" evidence="2">
    <location>
        <begin position="20"/>
        <end position="43"/>
    </location>
</feature>
<protein>
    <submittedName>
        <fullName evidence="4">Conjugative transposon protein TraM</fullName>
    </submittedName>
</protein>
<evidence type="ECO:0000256" key="2">
    <source>
        <dbReference type="SAM" id="Phobius"/>
    </source>
</evidence>
<keyword evidence="5" id="KW-1185">Reference proteome</keyword>
<evidence type="ECO:0000256" key="1">
    <source>
        <dbReference type="SAM" id="MobiDB-lite"/>
    </source>
</evidence>
<keyword evidence="2" id="KW-0812">Transmembrane</keyword>
<dbReference type="AlphaFoldDB" id="A0A4Q1D0L7"/>
<name>A0A4Q1D0L7_9BACT</name>
<keyword evidence="2" id="KW-0472">Membrane</keyword>
<organism evidence="4 5">
    <name type="scientific">Filimonas effusa</name>
    <dbReference type="NCBI Taxonomy" id="2508721"/>
    <lineage>
        <taxon>Bacteria</taxon>
        <taxon>Pseudomonadati</taxon>
        <taxon>Bacteroidota</taxon>
        <taxon>Chitinophagia</taxon>
        <taxon>Chitinophagales</taxon>
        <taxon>Chitinophagaceae</taxon>
        <taxon>Filimonas</taxon>
    </lineage>
</organism>
<dbReference type="EMBL" id="SDHZ01000004">
    <property type="protein sequence ID" value="RXK81296.1"/>
    <property type="molecule type" value="Genomic_DNA"/>
</dbReference>
<feature type="domain" description="Conjugative transposon TraM C-terminal" evidence="3">
    <location>
        <begin position="300"/>
        <end position="444"/>
    </location>
</feature>
<dbReference type="NCBIfam" id="TIGR03779">
    <property type="entry name" value="Bac_Flav_CT_M"/>
    <property type="match status" value="1"/>
</dbReference>
<feature type="region of interest" description="Disordered" evidence="1">
    <location>
        <begin position="153"/>
        <end position="178"/>
    </location>
</feature>
<gene>
    <name evidence="4" type="primary">traM</name>
    <name evidence="4" type="ORF">ESB13_20380</name>
</gene>
<reference evidence="4 5" key="1">
    <citation type="submission" date="2019-01" db="EMBL/GenBank/DDBJ databases">
        <title>Filimonas sp. strain TTM-71.</title>
        <authorList>
            <person name="Chen W.-M."/>
        </authorList>
    </citation>
    <scope>NUCLEOTIDE SEQUENCE [LARGE SCALE GENOMIC DNA]</scope>
    <source>
        <strain evidence="4 5">TTM-71</strain>
    </source>
</reference>
<dbReference type="Pfam" id="PF12508">
    <property type="entry name" value="Transposon_TraM"/>
    <property type="match status" value="1"/>
</dbReference>
<dbReference type="InterPro" id="IPR022187">
    <property type="entry name" value="Conjug_transposon_TraM"/>
</dbReference>
<proteinExistence type="predicted"/>
<evidence type="ECO:0000313" key="5">
    <source>
        <dbReference type="Proteomes" id="UP000290545"/>
    </source>
</evidence>
<keyword evidence="2" id="KW-1133">Transmembrane helix</keyword>
<feature type="compositionally biased region" description="Polar residues" evidence="1">
    <location>
        <begin position="153"/>
        <end position="163"/>
    </location>
</feature>
<sequence length="449" mass="49073">MQSQNTKQALSAKTERQRKFLLFFPLFSFPLFTFVLWSLGVIVPVDSTAQTEQAHKGINMTLPDASIKDEKNLTKLSFYEQAERDSAKWKAQAKNDPYYKLPDSDLLTDTAAGRPFSTGTHLSYDPSPYGQPGYKNDKEAKVYEKIAALNRQLEQSASDSQPTAVKASPSPGMSAGGMTTADVDRLEGMMRSMAEGKEEDPELKQLNGMLESILDIQHPERVQEKIRKNSVRNKEKVFPVNRQKQQTISLLQSPSTPQLLPDTLVRKDSTALTVSPLAQSNAFFSLDEDTDTGGDLPTAIEAVVHATQTIVSGATIKLRLTTDVYINGLFIPSGSFVYGAAALNGERLTVNIKSVAYKNNILPVALSVYDMDGMEGLYMPGAIARDVMKQSTDQTIQGIGLTSLDPSLAAQATSAGIGAAKSLLSKKVKLVRVTIKEGYKVLLRDNNVQ</sequence>
<evidence type="ECO:0000259" key="3">
    <source>
        <dbReference type="Pfam" id="PF12508"/>
    </source>
</evidence>
<dbReference type="Proteomes" id="UP000290545">
    <property type="component" value="Unassembled WGS sequence"/>
</dbReference>
<dbReference type="InterPro" id="IPR055407">
    <property type="entry name" value="TraM_C"/>
</dbReference>
<accession>A0A4Q1D0L7</accession>
<comment type="caution">
    <text evidence="4">The sequence shown here is derived from an EMBL/GenBank/DDBJ whole genome shotgun (WGS) entry which is preliminary data.</text>
</comment>